<gene>
    <name evidence="2" type="ORF">BOX24_07250</name>
</gene>
<reference evidence="2 3" key="1">
    <citation type="submission" date="2016-11" db="EMBL/GenBank/DDBJ databases">
        <title>Comparative genomics of co-occurring bacteria in distinct bioleaching systems unravels niche-specific adaptation.</title>
        <authorList>
            <person name="Zhang X."/>
            <person name="Liu X."/>
            <person name="Yin H."/>
        </authorList>
    </citation>
    <scope>NUCLEOTIDE SEQUENCE [LARGE SCALE GENOMIC DNA]</scope>
    <source>
        <strain evidence="2 3">DX</strain>
    </source>
</reference>
<dbReference type="InterPro" id="IPR014710">
    <property type="entry name" value="RmlC-like_jellyroll"/>
</dbReference>
<dbReference type="EMBL" id="MPOJ01000016">
    <property type="protein sequence ID" value="OOH71867.1"/>
    <property type="molecule type" value="Genomic_DNA"/>
</dbReference>
<dbReference type="InterPro" id="IPR011051">
    <property type="entry name" value="RmlC_Cupin_sf"/>
</dbReference>
<dbReference type="AlphaFoldDB" id="A0A1V3SU94"/>
<dbReference type="Gene3D" id="2.60.120.10">
    <property type="entry name" value="Jelly Rolls"/>
    <property type="match status" value="2"/>
</dbReference>
<name>A0A1V3SU94_9BACT</name>
<feature type="domain" description="ChrR-like cupin" evidence="1">
    <location>
        <begin position="119"/>
        <end position="217"/>
    </location>
</feature>
<accession>A0A1V3SU94</accession>
<comment type="caution">
    <text evidence="2">The sequence shown here is derived from an EMBL/GenBank/DDBJ whole genome shotgun (WGS) entry which is preliminary data.</text>
</comment>
<proteinExistence type="predicted"/>
<evidence type="ECO:0000313" key="2">
    <source>
        <dbReference type="EMBL" id="OOH71867.1"/>
    </source>
</evidence>
<dbReference type="Pfam" id="PF12973">
    <property type="entry name" value="Cupin_7"/>
    <property type="match status" value="2"/>
</dbReference>
<dbReference type="Proteomes" id="UP000188586">
    <property type="component" value="Unassembled WGS sequence"/>
</dbReference>
<evidence type="ECO:0000259" key="1">
    <source>
        <dbReference type="Pfam" id="PF12973"/>
    </source>
</evidence>
<dbReference type="RefSeq" id="WP_023524495.1">
    <property type="nucleotide sequence ID" value="NZ_LGSH01000046.1"/>
</dbReference>
<organism evidence="2 3">
    <name type="scientific">Leptospirillum ferriphilum</name>
    <dbReference type="NCBI Taxonomy" id="178606"/>
    <lineage>
        <taxon>Bacteria</taxon>
        <taxon>Pseudomonadati</taxon>
        <taxon>Nitrospirota</taxon>
        <taxon>Nitrospiria</taxon>
        <taxon>Nitrospirales</taxon>
        <taxon>Nitrospiraceae</taxon>
        <taxon>Leptospirillum</taxon>
    </lineage>
</organism>
<sequence>MTQGMEIGERRVLDTRTLPWQETPGATYSEKVLEDGEDGRAKRRTSILRLGPEGVFPKTDFSSGAEIYVLEGLLRCGDVRLPEGSYVTLLTTAPVTFSSDAGCTLFLKTGHLEKGDPPEAIVSTRDAPWFPGLVEGLSVMPLFRSGTRNTALVRWAPGTHFQSHRHYGGEEILVLEGVFEDEHGRYGPGTWMRSPHLSQHRPFSQEGCLIFVKTGHLSSGINP</sequence>
<dbReference type="SUPFAM" id="SSF51182">
    <property type="entry name" value="RmlC-like cupins"/>
    <property type="match status" value="2"/>
</dbReference>
<dbReference type="CDD" id="cd20303">
    <property type="entry name" value="cupin_ChrR_1"/>
    <property type="match status" value="1"/>
</dbReference>
<evidence type="ECO:0000313" key="3">
    <source>
        <dbReference type="Proteomes" id="UP000188586"/>
    </source>
</evidence>
<dbReference type="InterPro" id="IPR025979">
    <property type="entry name" value="ChrR-like_cupin_dom"/>
</dbReference>
<feature type="domain" description="ChrR-like cupin" evidence="1">
    <location>
        <begin position="10"/>
        <end position="112"/>
    </location>
</feature>
<protein>
    <recommendedName>
        <fullName evidence="1">ChrR-like cupin domain-containing protein</fullName>
    </recommendedName>
</protein>